<dbReference type="RefSeq" id="WP_170140277.1">
    <property type="nucleotide sequence ID" value="NZ_CP016353.1"/>
</dbReference>
<keyword evidence="2" id="KW-1185">Reference proteome</keyword>
<dbReference type="AlphaFoldDB" id="A0A1G6WAP4"/>
<dbReference type="Proteomes" id="UP000199494">
    <property type="component" value="Unassembled WGS sequence"/>
</dbReference>
<protein>
    <submittedName>
        <fullName evidence="1">Uncharacterized protein</fullName>
    </submittedName>
</protein>
<gene>
    <name evidence="1" type="ORF">SAMN05421630_110240</name>
</gene>
<organism evidence="1 2">
    <name type="scientific">Prauserella marina</name>
    <dbReference type="NCBI Taxonomy" id="530584"/>
    <lineage>
        <taxon>Bacteria</taxon>
        <taxon>Bacillati</taxon>
        <taxon>Actinomycetota</taxon>
        <taxon>Actinomycetes</taxon>
        <taxon>Pseudonocardiales</taxon>
        <taxon>Pseudonocardiaceae</taxon>
        <taxon>Prauserella</taxon>
    </lineage>
</organism>
<proteinExistence type="predicted"/>
<dbReference type="EMBL" id="FMZE01000010">
    <property type="protein sequence ID" value="SDD62126.1"/>
    <property type="molecule type" value="Genomic_DNA"/>
</dbReference>
<evidence type="ECO:0000313" key="2">
    <source>
        <dbReference type="Proteomes" id="UP000199494"/>
    </source>
</evidence>
<accession>A0A1G6WAP4</accession>
<evidence type="ECO:0000313" key="1">
    <source>
        <dbReference type="EMBL" id="SDD62126.1"/>
    </source>
</evidence>
<name>A0A1G6WAP4_9PSEU</name>
<sequence length="52" mass="5566">MTGPGRGGREIKVHVPADLPALNASTCRILLGILVKLTKTEIREDLPEKGAE</sequence>
<dbReference type="STRING" id="530584.SAMN05421630_110240"/>
<reference evidence="1 2" key="1">
    <citation type="submission" date="2016-10" db="EMBL/GenBank/DDBJ databases">
        <authorList>
            <person name="de Groot N.N."/>
        </authorList>
    </citation>
    <scope>NUCLEOTIDE SEQUENCE [LARGE SCALE GENOMIC DNA]</scope>
    <source>
        <strain evidence="1 2">CGMCC 4.5506</strain>
    </source>
</reference>